<dbReference type="InterPro" id="IPR041698">
    <property type="entry name" value="Methyltransf_25"/>
</dbReference>
<keyword evidence="1 4" id="KW-0489">Methyltransferase</keyword>
<keyword evidence="2" id="KW-0808">Transferase</keyword>
<proteinExistence type="predicted"/>
<dbReference type="GO" id="GO:0008168">
    <property type="term" value="F:methyltransferase activity"/>
    <property type="evidence" value="ECO:0007669"/>
    <property type="project" value="UniProtKB-KW"/>
</dbReference>
<keyword evidence="5" id="KW-1185">Reference proteome</keyword>
<dbReference type="SUPFAM" id="SSF53335">
    <property type="entry name" value="S-adenosyl-L-methionine-dependent methyltransferases"/>
    <property type="match status" value="1"/>
</dbReference>
<organism evidence="4 5">
    <name type="scientific">Methanolobus profundi</name>
    <dbReference type="NCBI Taxonomy" id="487685"/>
    <lineage>
        <taxon>Archaea</taxon>
        <taxon>Methanobacteriati</taxon>
        <taxon>Methanobacteriota</taxon>
        <taxon>Stenosarchaea group</taxon>
        <taxon>Methanomicrobia</taxon>
        <taxon>Methanosarcinales</taxon>
        <taxon>Methanosarcinaceae</taxon>
        <taxon>Methanolobus</taxon>
    </lineage>
</organism>
<evidence type="ECO:0000256" key="1">
    <source>
        <dbReference type="ARBA" id="ARBA00022603"/>
    </source>
</evidence>
<dbReference type="Proteomes" id="UP000198535">
    <property type="component" value="Unassembled WGS sequence"/>
</dbReference>
<reference evidence="5" key="1">
    <citation type="submission" date="2016-10" db="EMBL/GenBank/DDBJ databases">
        <authorList>
            <person name="Varghese N."/>
            <person name="Submissions S."/>
        </authorList>
    </citation>
    <scope>NUCLEOTIDE SEQUENCE [LARGE SCALE GENOMIC DNA]</scope>
    <source>
        <strain evidence="5">Mob M</strain>
    </source>
</reference>
<name>A0A1I4SY27_9EURY</name>
<dbReference type="CDD" id="cd02440">
    <property type="entry name" value="AdoMet_MTases"/>
    <property type="match status" value="1"/>
</dbReference>
<feature type="domain" description="Methyltransferase" evidence="3">
    <location>
        <begin position="57"/>
        <end position="152"/>
    </location>
</feature>
<dbReference type="RefSeq" id="WP_091936637.1">
    <property type="nucleotide sequence ID" value="NZ_FOUJ01000004.1"/>
</dbReference>
<dbReference type="PANTHER" id="PTHR43861">
    <property type="entry name" value="TRANS-ACONITATE 2-METHYLTRANSFERASE-RELATED"/>
    <property type="match status" value="1"/>
</dbReference>
<evidence type="ECO:0000256" key="2">
    <source>
        <dbReference type="ARBA" id="ARBA00022679"/>
    </source>
</evidence>
<evidence type="ECO:0000259" key="3">
    <source>
        <dbReference type="Pfam" id="PF13649"/>
    </source>
</evidence>
<dbReference type="STRING" id="487685.SAMN04488696_2077"/>
<evidence type="ECO:0000313" key="5">
    <source>
        <dbReference type="Proteomes" id="UP000198535"/>
    </source>
</evidence>
<dbReference type="OrthoDB" id="57427at2157"/>
<accession>A0A1I4SY27</accession>
<dbReference type="Pfam" id="PF13649">
    <property type="entry name" value="Methyltransf_25"/>
    <property type="match status" value="1"/>
</dbReference>
<keyword evidence="4" id="KW-0830">Ubiquinone</keyword>
<sequence>MKELPDWYYDELIQIGTDYASEEEVMNYDRKMTTIRNIAEEAATMIKLIDLQPGHNVLEIGCGTGEFSIELSTHCKQVTALDISQNMLDFAEKKANSRLRDNIRFIKAGFLTFDSSQTKYDAVVTQLVLHHLPDFWKLIALKNINSMLKSGGKFFLKDVVFSSEIQDFDEYFSQLFQNMPPEADDKVVEEMKLHIKEEYSTFEWTMKGLIEQAGFKIEEYVHKKGFMATYLCVKI</sequence>
<dbReference type="PANTHER" id="PTHR43861:SF1">
    <property type="entry name" value="TRANS-ACONITATE 2-METHYLTRANSFERASE"/>
    <property type="match status" value="1"/>
</dbReference>
<dbReference type="AlphaFoldDB" id="A0A1I4SY27"/>
<dbReference type="GO" id="GO:0032259">
    <property type="term" value="P:methylation"/>
    <property type="evidence" value="ECO:0007669"/>
    <property type="project" value="UniProtKB-KW"/>
</dbReference>
<dbReference type="Gene3D" id="3.40.50.150">
    <property type="entry name" value="Vaccinia Virus protein VP39"/>
    <property type="match status" value="1"/>
</dbReference>
<protein>
    <submittedName>
        <fullName evidence="4">Ubiquinone/menaquinone biosynthesis C-methylase UbiE</fullName>
    </submittedName>
</protein>
<evidence type="ECO:0000313" key="4">
    <source>
        <dbReference type="EMBL" id="SFM69362.1"/>
    </source>
</evidence>
<gene>
    <name evidence="4" type="ORF">SAMN04488696_2077</name>
</gene>
<dbReference type="InterPro" id="IPR029063">
    <property type="entry name" value="SAM-dependent_MTases_sf"/>
</dbReference>
<dbReference type="EMBL" id="FOUJ01000004">
    <property type="protein sequence ID" value="SFM69362.1"/>
    <property type="molecule type" value="Genomic_DNA"/>
</dbReference>